<comment type="caution">
    <text evidence="8">The sequence shown here is derived from an EMBL/GenBank/DDBJ whole genome shotgun (WGS) entry which is preliminary data.</text>
</comment>
<evidence type="ECO:0000313" key="8">
    <source>
        <dbReference type="EMBL" id="KAH0819387.1"/>
    </source>
</evidence>
<dbReference type="NCBIfam" id="TIGR02429">
    <property type="entry name" value="pcaI_scoA_fam"/>
    <property type="match status" value="1"/>
</dbReference>
<accession>A0A8J6HS74</accession>
<dbReference type="PROSITE" id="PS01274">
    <property type="entry name" value="COA_TRANSF_2"/>
    <property type="match status" value="1"/>
</dbReference>
<dbReference type="InterPro" id="IPR004164">
    <property type="entry name" value="CoA_transf_AS"/>
</dbReference>
<evidence type="ECO:0000256" key="1">
    <source>
        <dbReference type="ARBA" id="ARBA00004173"/>
    </source>
</evidence>
<keyword evidence="9" id="KW-1185">Reference proteome</keyword>
<keyword evidence="6" id="KW-0496">Mitochondrion</keyword>
<evidence type="ECO:0000256" key="6">
    <source>
        <dbReference type="ARBA" id="ARBA00023128"/>
    </source>
</evidence>
<dbReference type="InterPro" id="IPR055349">
    <property type="entry name" value="GH2_GIPC"/>
</dbReference>
<feature type="domain" description="GIPC GH2" evidence="7">
    <location>
        <begin position="55"/>
        <end position="142"/>
    </location>
</feature>
<proteinExistence type="predicted"/>
<dbReference type="InterPro" id="IPR012792">
    <property type="entry name" value="3-oxoacid_CoA-transf_A"/>
</dbReference>
<dbReference type="Pfam" id="PF25082">
    <property type="entry name" value="GIPC1_GH2"/>
    <property type="match status" value="1"/>
</dbReference>
<dbReference type="InterPro" id="IPR012791">
    <property type="entry name" value="3-oxoacid_CoA-transf_B"/>
</dbReference>
<dbReference type="Pfam" id="PF01144">
    <property type="entry name" value="CoA_trans"/>
    <property type="match status" value="2"/>
</dbReference>
<reference evidence="8" key="1">
    <citation type="journal article" date="2020" name="J Insects Food Feed">
        <title>The yellow mealworm (Tenebrio molitor) genome: a resource for the emerging insects as food and feed industry.</title>
        <authorList>
            <person name="Eriksson T."/>
            <person name="Andere A."/>
            <person name="Kelstrup H."/>
            <person name="Emery V."/>
            <person name="Picard C."/>
        </authorList>
    </citation>
    <scope>NUCLEOTIDE SEQUENCE</scope>
    <source>
        <strain evidence="8">Stoneville</strain>
        <tissue evidence="8">Whole head</tissue>
    </source>
</reference>
<dbReference type="GO" id="GO:0008260">
    <property type="term" value="F:succinyl-CoA:3-oxo-acid CoA-transferase activity"/>
    <property type="evidence" value="ECO:0007669"/>
    <property type="project" value="UniProtKB-EC"/>
</dbReference>
<dbReference type="PROSITE" id="PS01273">
    <property type="entry name" value="COA_TRANSF_1"/>
    <property type="match status" value="1"/>
</dbReference>
<evidence type="ECO:0000256" key="2">
    <source>
        <dbReference type="ARBA" id="ARBA00004753"/>
    </source>
</evidence>
<gene>
    <name evidence="8" type="ORF">GEV33_003405</name>
</gene>
<evidence type="ECO:0000256" key="3">
    <source>
        <dbReference type="ARBA" id="ARBA00012490"/>
    </source>
</evidence>
<dbReference type="Proteomes" id="UP000719412">
    <property type="component" value="Unassembled WGS sequence"/>
</dbReference>
<dbReference type="NCBIfam" id="TIGR02428">
    <property type="entry name" value="pcaJ_scoB_fam"/>
    <property type="match status" value="1"/>
</dbReference>
<organism evidence="8 9">
    <name type="scientific">Tenebrio molitor</name>
    <name type="common">Yellow mealworm beetle</name>
    <dbReference type="NCBI Taxonomy" id="7067"/>
    <lineage>
        <taxon>Eukaryota</taxon>
        <taxon>Metazoa</taxon>
        <taxon>Ecdysozoa</taxon>
        <taxon>Arthropoda</taxon>
        <taxon>Hexapoda</taxon>
        <taxon>Insecta</taxon>
        <taxon>Pterygota</taxon>
        <taxon>Neoptera</taxon>
        <taxon>Endopterygota</taxon>
        <taxon>Coleoptera</taxon>
        <taxon>Polyphaga</taxon>
        <taxon>Cucujiformia</taxon>
        <taxon>Tenebrionidae</taxon>
        <taxon>Tenebrio</taxon>
    </lineage>
</organism>
<dbReference type="EC" id="2.8.3.5" evidence="3"/>
<evidence type="ECO:0000256" key="4">
    <source>
        <dbReference type="ARBA" id="ARBA00022679"/>
    </source>
</evidence>
<dbReference type="SMART" id="SM00882">
    <property type="entry name" value="CoA_trans"/>
    <property type="match status" value="2"/>
</dbReference>
<dbReference type="Gene3D" id="3.40.1080.10">
    <property type="entry name" value="Glutaconate Coenzyme A-transferase"/>
    <property type="match status" value="2"/>
</dbReference>
<protein>
    <recommendedName>
        <fullName evidence="3">3-oxoacid CoA-transferase</fullName>
        <ecNumber evidence="3">2.8.3.5</ecNumber>
    </recommendedName>
</protein>
<keyword evidence="5" id="KW-0809">Transit peptide</keyword>
<name>A0A8J6HS74_TENMO</name>
<evidence type="ECO:0000256" key="5">
    <source>
        <dbReference type="ARBA" id="ARBA00022946"/>
    </source>
</evidence>
<keyword evidence="4" id="KW-0808">Transferase</keyword>
<reference evidence="8" key="2">
    <citation type="submission" date="2021-08" db="EMBL/GenBank/DDBJ databases">
        <authorList>
            <person name="Eriksson T."/>
        </authorList>
    </citation>
    <scope>NUCLEOTIDE SEQUENCE</scope>
    <source>
        <strain evidence="8">Stoneville</strain>
        <tissue evidence="8">Whole head</tissue>
    </source>
</reference>
<dbReference type="CDD" id="cd21180">
    <property type="entry name" value="GH2_GIPC"/>
    <property type="match status" value="1"/>
</dbReference>
<sequence length="600" mass="64926">MVGKRHFEVAKILKDIPKGSTFTIRLVEPMKSGFNSIAPKSNVRGGSKKSNFGSGRETLRFKAGGNAEIQEKDDMMDVGVEKINAILESFLGINDEELATQIWEIAEGKANSMQFADAIDSSDLEELGFTDDLVIELWGAIVSCQFSTRRCSGKIYHNVNDSIRDITDGSKLLVGGFGLCGIPENLIAALLTHQAGGFTVVSNNAGVDQFGLGLLLQKKKIKRMISSYVGENAEFERQYLSGELELELTPQGTLAERIRAGGAGIPAFYTPTAFGTLVHEGGAPICYDGEGKVKIASSPRQAQVFNGKNYIMEEAITGDFALIKAWKADPHGNLVFNKSARNFNPAMAKAAKVTIAEVEEIVNVGDIKPDEVHLPGIFVDRVVKGEKYEKRIERVCVSKEEGDKEPAKKSAGALVRERIIRRAALEFKDGMYANLGIGMPMLASNYIPNDMEVFLQSENGILGLGPFPTAKNIDPDLINAGKETVTVVPGASYFGSDDSFAMIRGQVKITGHIDLTMLGAMEVSQLGDLANWMIPKKLVKGMGGAMDLVAAPGTKVVVCMEHTAKNGSHKIHEKCNLPLTGKNCVDMIITEKAMARQSTT</sequence>
<dbReference type="UniPathway" id="UPA00929">
    <property type="reaction ID" value="UER00894"/>
</dbReference>
<dbReference type="AlphaFoldDB" id="A0A8J6HS74"/>
<evidence type="ECO:0000313" key="9">
    <source>
        <dbReference type="Proteomes" id="UP000719412"/>
    </source>
</evidence>
<dbReference type="InterPro" id="IPR004165">
    <property type="entry name" value="CoA_trans_fam_I"/>
</dbReference>
<dbReference type="PANTHER" id="PTHR13707:SF23">
    <property type="entry name" value="SUCCINYL-COA:3-KETOACID-COENZYME A TRANSFERASE"/>
    <property type="match status" value="1"/>
</dbReference>
<dbReference type="FunFam" id="3.40.1080.10:FF:000002">
    <property type="entry name" value="Succinyl-CoA:3-ketoacid-coenzyme A transferase, mitochondrial"/>
    <property type="match status" value="1"/>
</dbReference>
<dbReference type="InterPro" id="IPR004163">
    <property type="entry name" value="CoA_transf_BS"/>
</dbReference>
<dbReference type="PANTHER" id="PTHR13707">
    <property type="entry name" value="KETOACID-COENZYME A TRANSFERASE"/>
    <property type="match status" value="1"/>
</dbReference>
<comment type="pathway">
    <text evidence="2">Ketone metabolism; succinyl-CoA degradation; acetoacetyl-CoA from succinyl-CoA: step 1/1.</text>
</comment>
<dbReference type="SUPFAM" id="SSF100950">
    <property type="entry name" value="NagB/RpiA/CoA transferase-like"/>
    <property type="match status" value="2"/>
</dbReference>
<evidence type="ECO:0000259" key="7">
    <source>
        <dbReference type="Pfam" id="PF25082"/>
    </source>
</evidence>
<comment type="subcellular location">
    <subcellularLocation>
        <location evidence="1">Mitochondrion</location>
    </subcellularLocation>
</comment>
<dbReference type="EMBL" id="JABDTM020014688">
    <property type="protein sequence ID" value="KAH0819387.1"/>
    <property type="molecule type" value="Genomic_DNA"/>
</dbReference>
<dbReference type="InterPro" id="IPR037171">
    <property type="entry name" value="NagB/RpiA_transferase-like"/>
</dbReference>
<dbReference type="GO" id="GO:0005739">
    <property type="term" value="C:mitochondrion"/>
    <property type="evidence" value="ECO:0007669"/>
    <property type="project" value="UniProtKB-SubCell"/>
</dbReference>